<name>A0A0J7MSW0_LASNI</name>
<evidence type="ECO:0000259" key="3">
    <source>
        <dbReference type="Pfam" id="PF21787"/>
    </source>
</evidence>
<feature type="domain" description="THAP9-like helix-turn-helix" evidence="2">
    <location>
        <begin position="210"/>
        <end position="276"/>
    </location>
</feature>
<dbReference type="Pfam" id="PF21787">
    <property type="entry name" value="TNP-like_RNaseH_N"/>
    <property type="match status" value="1"/>
</dbReference>
<feature type="coiled-coil region" evidence="1">
    <location>
        <begin position="121"/>
        <end position="155"/>
    </location>
</feature>
<dbReference type="PaxDb" id="67767-A0A0J7MSW0"/>
<dbReference type="Proteomes" id="UP000036403">
    <property type="component" value="Unassembled WGS sequence"/>
</dbReference>
<evidence type="ECO:0000313" key="5">
    <source>
        <dbReference type="Proteomes" id="UP000036403"/>
    </source>
</evidence>
<accession>A0A0J7MSW0</accession>
<evidence type="ECO:0000259" key="2">
    <source>
        <dbReference type="Pfam" id="PF12017"/>
    </source>
</evidence>
<proteinExistence type="predicted"/>
<evidence type="ECO:0000313" key="4">
    <source>
        <dbReference type="EMBL" id="KMQ83585.1"/>
    </source>
</evidence>
<feature type="non-terminal residue" evidence="4">
    <location>
        <position position="357"/>
    </location>
</feature>
<dbReference type="EMBL" id="LBMM01019219">
    <property type="protein sequence ID" value="KMQ83585.1"/>
    <property type="molecule type" value="Genomic_DNA"/>
</dbReference>
<organism evidence="4 5">
    <name type="scientific">Lasius niger</name>
    <name type="common">Black garden ant</name>
    <dbReference type="NCBI Taxonomy" id="67767"/>
    <lineage>
        <taxon>Eukaryota</taxon>
        <taxon>Metazoa</taxon>
        <taxon>Ecdysozoa</taxon>
        <taxon>Arthropoda</taxon>
        <taxon>Hexapoda</taxon>
        <taxon>Insecta</taxon>
        <taxon>Pterygota</taxon>
        <taxon>Neoptera</taxon>
        <taxon>Endopterygota</taxon>
        <taxon>Hymenoptera</taxon>
        <taxon>Apocrita</taxon>
        <taxon>Aculeata</taxon>
        <taxon>Formicoidea</taxon>
        <taxon>Formicidae</taxon>
        <taxon>Formicinae</taxon>
        <taxon>Lasius</taxon>
        <taxon>Lasius</taxon>
    </lineage>
</organism>
<gene>
    <name evidence="4" type="ORF">RF55_19595</name>
</gene>
<feature type="domain" description="Transposable element P transposase-like RNase H" evidence="3">
    <location>
        <begin position="284"/>
        <end position="357"/>
    </location>
</feature>
<sequence>MHFTSEDFSSTKIRKRLKPDAIPTKHLYENANSTDMYGNNMHLATTVESDNYRDVLQYTIGTSQSKIEKENDNMHNLSSLINTDTIGTSQSEIEKENDSMHNLLSLINTGPDKINSGQLRKRKNPETLEELEKKIQKLEEENKNLKHQLKCSQDNCEEKLQLQAETLKTLHEQQKTKYTAKITEKNKQLKVLRITVNRKKSKIKDLLAVMKNNNVLSHASYQILNNEFGEMSSTLFKNECKNQGKPVHGRRYDDEVKKFAVTLRYHSPKAYGYCRNWNSTVDASPGFQRQVLNYLKNIPAEYKDCCLMFDGMAIRQQVIWDQETHRFVGYCDYGCGISLENSENTAKEALVFILVSL</sequence>
<dbReference type="InterPro" id="IPR048365">
    <property type="entry name" value="TNP-like_RNaseH_N"/>
</dbReference>
<dbReference type="STRING" id="67767.A0A0J7MSW0"/>
<evidence type="ECO:0000256" key="1">
    <source>
        <dbReference type="SAM" id="Coils"/>
    </source>
</evidence>
<keyword evidence="1" id="KW-0175">Coiled coil</keyword>
<dbReference type="AlphaFoldDB" id="A0A0J7MSW0"/>
<dbReference type="InterPro" id="IPR021896">
    <property type="entry name" value="THAP9-like_HTH"/>
</dbReference>
<keyword evidence="5" id="KW-1185">Reference proteome</keyword>
<dbReference type="Pfam" id="PF12017">
    <property type="entry name" value="Tnp_P_element"/>
    <property type="match status" value="1"/>
</dbReference>
<dbReference type="OrthoDB" id="7555477at2759"/>
<comment type="caution">
    <text evidence="4">The sequence shown here is derived from an EMBL/GenBank/DDBJ whole genome shotgun (WGS) entry which is preliminary data.</text>
</comment>
<reference evidence="4 5" key="1">
    <citation type="submission" date="2015-04" db="EMBL/GenBank/DDBJ databases">
        <title>Lasius niger genome sequencing.</title>
        <authorList>
            <person name="Konorov E.A."/>
            <person name="Nikitin M.A."/>
            <person name="Kirill M.V."/>
            <person name="Chang P."/>
        </authorList>
    </citation>
    <scope>NUCLEOTIDE SEQUENCE [LARGE SCALE GENOMIC DNA]</scope>
    <source>
        <tissue evidence="4">Whole</tissue>
    </source>
</reference>
<protein>
    <submittedName>
        <fullName evidence="4">Thap domain-containing protein 9-like protein</fullName>
    </submittedName>
</protein>